<evidence type="ECO:0000256" key="3">
    <source>
        <dbReference type="ARBA" id="ARBA00022898"/>
    </source>
</evidence>
<keyword evidence="3" id="KW-0663">Pyridoxal phosphate</keyword>
<name>A0ABX1NCT0_9RHOO</name>
<evidence type="ECO:0000259" key="4">
    <source>
        <dbReference type="Pfam" id="PF00266"/>
    </source>
</evidence>
<keyword evidence="5" id="KW-0808">Transferase</keyword>
<dbReference type="InterPro" id="IPR000192">
    <property type="entry name" value="Aminotrans_V_dom"/>
</dbReference>
<dbReference type="Gene3D" id="3.40.640.10">
    <property type="entry name" value="Type I PLP-dependent aspartate aminotransferase-like (Major domain)"/>
    <property type="match status" value="1"/>
</dbReference>
<comment type="similarity">
    <text evidence="2">Belongs to the class-V pyridoxal-phosphate-dependent aminotransferase family.</text>
</comment>
<reference evidence="5 6" key="1">
    <citation type="submission" date="2019-12" db="EMBL/GenBank/DDBJ databases">
        <title>Comparative genomics gives insights into the taxonomy of the Azoarcus-Aromatoleum group and reveals separate origins of nif in the plant-associated Azoarcus and non-plant-associated Aromatoleum sub-groups.</title>
        <authorList>
            <person name="Lafos M."/>
            <person name="Maluk M."/>
            <person name="Batista M."/>
            <person name="Junghare M."/>
            <person name="Carmona M."/>
            <person name="Faoro H."/>
            <person name="Cruz L.M."/>
            <person name="Battistoni F."/>
            <person name="De Souza E."/>
            <person name="Pedrosa F."/>
            <person name="Chen W.-M."/>
            <person name="Poole P.S."/>
            <person name="Dixon R.A."/>
            <person name="James E.K."/>
        </authorList>
    </citation>
    <scope>NUCLEOTIDE SEQUENCE [LARGE SCALE GENOMIC DNA]</scope>
    <source>
        <strain evidence="5 6">T</strain>
    </source>
</reference>
<evidence type="ECO:0000313" key="5">
    <source>
        <dbReference type="EMBL" id="NMF97064.1"/>
    </source>
</evidence>
<dbReference type="InterPro" id="IPR015421">
    <property type="entry name" value="PyrdxlP-dep_Trfase_major"/>
</dbReference>
<comment type="caution">
    <text evidence="5">The sequence shown here is derived from an EMBL/GenBank/DDBJ whole genome shotgun (WGS) entry which is preliminary data.</text>
</comment>
<dbReference type="InterPro" id="IPR015424">
    <property type="entry name" value="PyrdxlP-dep_Trfase"/>
</dbReference>
<dbReference type="EMBL" id="WTVS01000010">
    <property type="protein sequence ID" value="NMF97064.1"/>
    <property type="molecule type" value="Genomic_DNA"/>
</dbReference>
<keyword evidence="6" id="KW-1185">Reference proteome</keyword>
<dbReference type="GO" id="GO:0008483">
    <property type="term" value="F:transaminase activity"/>
    <property type="evidence" value="ECO:0007669"/>
    <property type="project" value="UniProtKB-KW"/>
</dbReference>
<dbReference type="PIRSF" id="PIRSF000524">
    <property type="entry name" value="SPT"/>
    <property type="match status" value="1"/>
</dbReference>
<protein>
    <submittedName>
        <fullName evidence="5">Aminotransferase class V-fold PLP-dependent enzyme</fullName>
    </submittedName>
</protein>
<evidence type="ECO:0000256" key="2">
    <source>
        <dbReference type="ARBA" id="ARBA00009236"/>
    </source>
</evidence>
<evidence type="ECO:0000256" key="1">
    <source>
        <dbReference type="ARBA" id="ARBA00001933"/>
    </source>
</evidence>
<dbReference type="Gene3D" id="3.90.1150.10">
    <property type="entry name" value="Aspartate Aminotransferase, domain 1"/>
    <property type="match status" value="1"/>
</dbReference>
<dbReference type="RefSeq" id="WP_169138790.1">
    <property type="nucleotide sequence ID" value="NZ_WTVS01000010.1"/>
</dbReference>
<evidence type="ECO:0000313" key="6">
    <source>
        <dbReference type="Proteomes" id="UP000634522"/>
    </source>
</evidence>
<dbReference type="PANTHER" id="PTHR21152:SF40">
    <property type="entry name" value="ALANINE--GLYOXYLATE AMINOTRANSFERASE"/>
    <property type="match status" value="1"/>
</dbReference>
<keyword evidence="5" id="KW-0032">Aminotransferase</keyword>
<dbReference type="InterPro" id="IPR024169">
    <property type="entry name" value="SP_NH2Trfase/AEP_transaminase"/>
</dbReference>
<organism evidence="5 6">
    <name type="scientific">Aromatoleum toluolicum</name>
    <dbReference type="NCBI Taxonomy" id="90060"/>
    <lineage>
        <taxon>Bacteria</taxon>
        <taxon>Pseudomonadati</taxon>
        <taxon>Pseudomonadota</taxon>
        <taxon>Betaproteobacteria</taxon>
        <taxon>Rhodocyclales</taxon>
        <taxon>Rhodocyclaceae</taxon>
        <taxon>Aromatoleum</taxon>
    </lineage>
</organism>
<dbReference type="Proteomes" id="UP000634522">
    <property type="component" value="Unassembled WGS sequence"/>
</dbReference>
<accession>A0ABX1NCT0</accession>
<sequence>MPSLLPQPDPDGLLEYSVVYTDRALNHMSQRFQGVMRDISRVLKKVYGAHAAVVVPGSGTFGMEAVARQFATGRKCLVIRNGWFSYRWTQIFDMGGIPSECTVLKARPVAAGPQAAFAPAPIAEVVAAIRTHKPDVVFAPHVETAAGMILPDDYLRAVADAVHEVGGLFVLDCIASGTIWVDMATSGVDILISAPQKGWSAQPCCALVMLGERARARIEATTSTSFACDLKKWLQIMEAYEKGGHAYHATMPTDALTALRDVMLETEAYGFDKVKAEQQELGRRVRALLAARGFRSVAAPGFEAPGVVVCYTDDPEIQSARKFIAQGLQTAAGVPLQCDEPADFRSFRIGLFGLDKLHAVERSVASLEAALDAIRPA</sequence>
<dbReference type="InterPro" id="IPR015422">
    <property type="entry name" value="PyrdxlP-dep_Trfase_small"/>
</dbReference>
<dbReference type="PANTHER" id="PTHR21152">
    <property type="entry name" value="AMINOTRANSFERASE CLASS V"/>
    <property type="match status" value="1"/>
</dbReference>
<dbReference type="SUPFAM" id="SSF53383">
    <property type="entry name" value="PLP-dependent transferases"/>
    <property type="match status" value="1"/>
</dbReference>
<dbReference type="Pfam" id="PF00266">
    <property type="entry name" value="Aminotran_5"/>
    <property type="match status" value="1"/>
</dbReference>
<comment type="cofactor">
    <cofactor evidence="1">
        <name>pyridoxal 5'-phosphate</name>
        <dbReference type="ChEBI" id="CHEBI:597326"/>
    </cofactor>
</comment>
<feature type="domain" description="Aminotransferase class V" evidence="4">
    <location>
        <begin position="22"/>
        <end position="325"/>
    </location>
</feature>
<proteinExistence type="inferred from homology"/>
<gene>
    <name evidence="5" type="ORF">GPA27_06655</name>
</gene>